<dbReference type="InterPro" id="IPR041891">
    <property type="entry name" value="Alpha_CA_prokaryot-like"/>
</dbReference>
<dbReference type="SMART" id="SM01057">
    <property type="entry name" value="Carb_anhydrase"/>
    <property type="match status" value="1"/>
</dbReference>
<dbReference type="PANTHER" id="PTHR18952:SF265">
    <property type="entry name" value="CARBONIC ANHYDRASE"/>
    <property type="match status" value="1"/>
</dbReference>
<evidence type="ECO:0000313" key="8">
    <source>
        <dbReference type="EMBL" id="OSM02309.1"/>
    </source>
</evidence>
<comment type="catalytic activity">
    <reaction evidence="6">
        <text>hydrogencarbonate + H(+) = CO2 + H2O</text>
        <dbReference type="Rhea" id="RHEA:10748"/>
        <dbReference type="ChEBI" id="CHEBI:15377"/>
        <dbReference type="ChEBI" id="CHEBI:15378"/>
        <dbReference type="ChEBI" id="CHEBI:16526"/>
        <dbReference type="ChEBI" id="CHEBI:17544"/>
        <dbReference type="EC" id="4.2.1.1"/>
    </reaction>
</comment>
<evidence type="ECO:0000256" key="1">
    <source>
        <dbReference type="ARBA" id="ARBA00010718"/>
    </source>
</evidence>
<dbReference type="Proteomes" id="UP000194003">
    <property type="component" value="Unassembled WGS sequence"/>
</dbReference>
<feature type="domain" description="Alpha-carbonic anhydrase" evidence="7">
    <location>
        <begin position="1"/>
        <end position="188"/>
    </location>
</feature>
<protein>
    <recommendedName>
        <fullName evidence="2">carbonic anhydrase</fullName>
        <ecNumber evidence="2">4.2.1.1</ecNumber>
    </recommendedName>
</protein>
<keyword evidence="5" id="KW-0456">Lyase</keyword>
<sequence>MNISETVEALQQPLIFNYGATAKEVINNGHTIQANLSAGSELAVDNMRFELRQFHFHSPSENQFDGVSYPLEAHFVHVGPKGELAVVGVMFRLGAENAELAKIWAKLPESGEKATVEAVDPNLLLPASRDYYRFSGSLTTPPCSEGVRWLMMKEPLTLSSKQVDQFVNLMGGPNNRPIQPLNARRVMR</sequence>
<dbReference type="GO" id="GO:0004089">
    <property type="term" value="F:carbonate dehydratase activity"/>
    <property type="evidence" value="ECO:0007669"/>
    <property type="project" value="UniProtKB-EC"/>
</dbReference>
<gene>
    <name evidence="8" type="ORF">MAIT1_02429</name>
</gene>
<comment type="caution">
    <text evidence="8">The sequence shown here is derived from an EMBL/GenBank/DDBJ whole genome shotgun (WGS) entry which is preliminary data.</text>
</comment>
<dbReference type="EMBL" id="LVJN01000020">
    <property type="protein sequence ID" value="OSM02309.1"/>
    <property type="molecule type" value="Genomic_DNA"/>
</dbReference>
<evidence type="ECO:0000313" key="9">
    <source>
        <dbReference type="Proteomes" id="UP000194003"/>
    </source>
</evidence>
<dbReference type="PANTHER" id="PTHR18952">
    <property type="entry name" value="CARBONIC ANHYDRASE"/>
    <property type="match status" value="1"/>
</dbReference>
<keyword evidence="4" id="KW-0862">Zinc</keyword>
<dbReference type="Pfam" id="PF00194">
    <property type="entry name" value="Carb_anhydrase"/>
    <property type="match status" value="1"/>
</dbReference>
<dbReference type="PROSITE" id="PS51144">
    <property type="entry name" value="ALPHA_CA_2"/>
    <property type="match status" value="1"/>
</dbReference>
<comment type="similarity">
    <text evidence="1">Belongs to the alpha-carbonic anhydrase family.</text>
</comment>
<dbReference type="EC" id="4.2.1.1" evidence="2"/>
<dbReference type="InterPro" id="IPR001148">
    <property type="entry name" value="CA_dom"/>
</dbReference>
<dbReference type="Gene3D" id="3.10.200.10">
    <property type="entry name" value="Alpha carbonic anhydrase"/>
    <property type="match status" value="1"/>
</dbReference>
<evidence type="ECO:0000256" key="5">
    <source>
        <dbReference type="ARBA" id="ARBA00023239"/>
    </source>
</evidence>
<dbReference type="InterPro" id="IPR023561">
    <property type="entry name" value="Carbonic_anhydrase_a-class"/>
</dbReference>
<evidence type="ECO:0000256" key="3">
    <source>
        <dbReference type="ARBA" id="ARBA00022723"/>
    </source>
</evidence>
<dbReference type="AlphaFoldDB" id="A0A1Y2K2X3"/>
<reference evidence="8 9" key="1">
    <citation type="journal article" date="2016" name="BMC Genomics">
        <title>Combined genomic and structural analyses of a cultured magnetotactic bacterium reveals its niche adaptation to a dynamic environment.</title>
        <authorList>
            <person name="Araujo A.C."/>
            <person name="Morillo V."/>
            <person name="Cypriano J."/>
            <person name="Teixeira L.C."/>
            <person name="Leao P."/>
            <person name="Lyra S."/>
            <person name="Almeida L.G."/>
            <person name="Bazylinski D.A."/>
            <person name="Vasconcellos A.T."/>
            <person name="Abreu F."/>
            <person name="Lins U."/>
        </authorList>
    </citation>
    <scope>NUCLEOTIDE SEQUENCE [LARGE SCALE GENOMIC DNA]</scope>
    <source>
        <strain evidence="8 9">IT-1</strain>
    </source>
</reference>
<evidence type="ECO:0000256" key="6">
    <source>
        <dbReference type="ARBA" id="ARBA00048348"/>
    </source>
</evidence>
<dbReference type="SUPFAM" id="SSF51069">
    <property type="entry name" value="Carbonic anhydrase"/>
    <property type="match status" value="1"/>
</dbReference>
<proteinExistence type="inferred from homology"/>
<accession>A0A1Y2K2X3</accession>
<dbReference type="CDD" id="cd03124">
    <property type="entry name" value="alpha_CA_prokaryotic_like"/>
    <property type="match status" value="1"/>
</dbReference>
<name>A0A1Y2K2X3_9PROT</name>
<keyword evidence="9" id="KW-1185">Reference proteome</keyword>
<dbReference type="STRING" id="1434232.MAIT1_02429"/>
<evidence type="ECO:0000259" key="7">
    <source>
        <dbReference type="PROSITE" id="PS51144"/>
    </source>
</evidence>
<evidence type="ECO:0000256" key="2">
    <source>
        <dbReference type="ARBA" id="ARBA00012925"/>
    </source>
</evidence>
<keyword evidence="3" id="KW-0479">Metal-binding</keyword>
<dbReference type="GO" id="GO:0008270">
    <property type="term" value="F:zinc ion binding"/>
    <property type="evidence" value="ECO:0007669"/>
    <property type="project" value="InterPro"/>
</dbReference>
<organism evidence="8 9">
    <name type="scientific">Magnetofaba australis IT-1</name>
    <dbReference type="NCBI Taxonomy" id="1434232"/>
    <lineage>
        <taxon>Bacteria</taxon>
        <taxon>Pseudomonadati</taxon>
        <taxon>Pseudomonadota</taxon>
        <taxon>Magnetococcia</taxon>
        <taxon>Magnetococcales</taxon>
        <taxon>Magnetococcaceae</taxon>
        <taxon>Magnetofaba</taxon>
    </lineage>
</organism>
<evidence type="ECO:0000256" key="4">
    <source>
        <dbReference type="ARBA" id="ARBA00022833"/>
    </source>
</evidence>
<dbReference type="InterPro" id="IPR036398">
    <property type="entry name" value="CA_dom_sf"/>
</dbReference>